<dbReference type="OrthoDB" id="9804278at2"/>
<dbReference type="EMBL" id="SMZO01000019">
    <property type="protein sequence ID" value="TDL87917.1"/>
    <property type="molecule type" value="Genomic_DNA"/>
</dbReference>
<keyword evidence="2" id="KW-0540">Nuclease</keyword>
<dbReference type="GO" id="GO:0006364">
    <property type="term" value="P:rRNA processing"/>
    <property type="evidence" value="ECO:0007669"/>
    <property type="project" value="TreeGrafter"/>
</dbReference>
<evidence type="ECO:0000256" key="1">
    <source>
        <dbReference type="ARBA" id="ARBA00001946"/>
    </source>
</evidence>
<evidence type="ECO:0000256" key="5">
    <source>
        <dbReference type="ARBA" id="ARBA00022801"/>
    </source>
</evidence>
<sequence length="344" mass="36608">MKGSQILIDTLAGRPAAALMRDGQLDDLLIDPPDDVPRPGAIYRARVDRPMKGLGGRMLSIPGGSAFARQGQDLAAGASVLVQVTGYAEPGKAVPVTLKVLFKSRYCIVTPGAPGINLSRSIKDEDARARLRSVLDEFEFPEGVGVILRSAAQTAEDDALADDLADTLDLALQVSGATKGGPELLLDGPTPDLLAWRDWSDVAASDVILEPGCFDTHGAAEAIDELRQPRVALPGGGHMYVEPTRALVAVDVNTGNDTSLAAGLKTNIAAIRELPRALRLLGLGGQIVIDFAPMAKKDRRSFEQTIRTALRTCPVETALVGWTPLGHFELSRKRERLPISVTLS</sequence>
<dbReference type="InterPro" id="IPR004659">
    <property type="entry name" value="RNase_E/G"/>
</dbReference>
<keyword evidence="3" id="KW-0479">Metal-binding</keyword>
<dbReference type="Proteomes" id="UP000294562">
    <property type="component" value="Unassembled WGS sequence"/>
</dbReference>
<comment type="cofactor">
    <cofactor evidence="1">
        <name>Mg(2+)</name>
        <dbReference type="ChEBI" id="CHEBI:18420"/>
    </cofactor>
</comment>
<evidence type="ECO:0000313" key="9">
    <source>
        <dbReference type="EMBL" id="TDL87917.1"/>
    </source>
</evidence>
<evidence type="ECO:0000256" key="6">
    <source>
        <dbReference type="ARBA" id="ARBA00022842"/>
    </source>
</evidence>
<keyword evidence="6" id="KW-0460">Magnesium</keyword>
<evidence type="ECO:0000313" key="10">
    <source>
        <dbReference type="Proteomes" id="UP000294562"/>
    </source>
</evidence>
<proteinExistence type="predicted"/>
<name>A0A4R6AUZ8_9RHOB</name>
<dbReference type="GO" id="GO:0003723">
    <property type="term" value="F:RNA binding"/>
    <property type="evidence" value="ECO:0007669"/>
    <property type="project" value="UniProtKB-KW"/>
</dbReference>
<keyword evidence="4" id="KW-0255">Endonuclease</keyword>
<keyword evidence="10" id="KW-1185">Reference proteome</keyword>
<dbReference type="GO" id="GO:0004519">
    <property type="term" value="F:endonuclease activity"/>
    <property type="evidence" value="ECO:0007669"/>
    <property type="project" value="UniProtKB-KW"/>
</dbReference>
<protein>
    <submittedName>
        <fullName evidence="9">Ribonuclease G</fullName>
    </submittedName>
</protein>
<reference evidence="9 10" key="1">
    <citation type="submission" date="2019-03" db="EMBL/GenBank/DDBJ databases">
        <title>Rhodobacteraceae bacterium SM1902, a new member of the family Rhodobacteraceae isolated from Yantai.</title>
        <authorList>
            <person name="Sun Y."/>
        </authorList>
    </citation>
    <scope>NUCLEOTIDE SEQUENCE [LARGE SCALE GENOMIC DNA]</scope>
    <source>
        <strain evidence="9 10">SM1902</strain>
    </source>
</reference>
<dbReference type="PANTHER" id="PTHR30001:SF1">
    <property type="entry name" value="RIBONUCLEASE E_G-LIKE PROTEIN, CHLOROPLASTIC"/>
    <property type="match status" value="1"/>
</dbReference>
<feature type="domain" description="RNA-binding protein AU-1/Ribonuclease E/G" evidence="8">
    <location>
        <begin position="213"/>
        <end position="334"/>
    </location>
</feature>
<evidence type="ECO:0000256" key="4">
    <source>
        <dbReference type="ARBA" id="ARBA00022759"/>
    </source>
</evidence>
<dbReference type="GO" id="GO:0005737">
    <property type="term" value="C:cytoplasm"/>
    <property type="evidence" value="ECO:0007669"/>
    <property type="project" value="TreeGrafter"/>
</dbReference>
<keyword evidence="5" id="KW-0378">Hydrolase</keyword>
<dbReference type="GO" id="GO:0016787">
    <property type="term" value="F:hydrolase activity"/>
    <property type="evidence" value="ECO:0007669"/>
    <property type="project" value="UniProtKB-KW"/>
</dbReference>
<evidence type="ECO:0000256" key="7">
    <source>
        <dbReference type="ARBA" id="ARBA00022884"/>
    </source>
</evidence>
<feature type="domain" description="RNA-binding protein AU-1/Ribonuclease E/G" evidence="8">
    <location>
        <begin position="103"/>
        <end position="205"/>
    </location>
</feature>
<keyword evidence="7" id="KW-0694">RNA-binding</keyword>
<evidence type="ECO:0000256" key="2">
    <source>
        <dbReference type="ARBA" id="ARBA00022722"/>
    </source>
</evidence>
<dbReference type="Pfam" id="PF10150">
    <property type="entry name" value="RNase_E_G"/>
    <property type="match status" value="2"/>
</dbReference>
<gene>
    <name evidence="9" type="ORF">E2L05_09910</name>
</gene>
<dbReference type="AlphaFoldDB" id="A0A4R6AUZ8"/>
<organism evidence="9 10">
    <name type="scientific">Meridianimarinicoccus aquatilis</name>
    <dbReference type="NCBI Taxonomy" id="2552766"/>
    <lineage>
        <taxon>Bacteria</taxon>
        <taxon>Pseudomonadati</taxon>
        <taxon>Pseudomonadota</taxon>
        <taxon>Alphaproteobacteria</taxon>
        <taxon>Rhodobacterales</taxon>
        <taxon>Paracoccaceae</taxon>
        <taxon>Meridianimarinicoccus</taxon>
    </lineage>
</organism>
<evidence type="ECO:0000256" key="3">
    <source>
        <dbReference type="ARBA" id="ARBA00022723"/>
    </source>
</evidence>
<dbReference type="RefSeq" id="WP_133342756.1">
    <property type="nucleotide sequence ID" value="NZ_SMZO01000019.1"/>
</dbReference>
<comment type="caution">
    <text evidence="9">The sequence shown here is derived from an EMBL/GenBank/DDBJ whole genome shotgun (WGS) entry which is preliminary data.</text>
</comment>
<dbReference type="GO" id="GO:0004540">
    <property type="term" value="F:RNA nuclease activity"/>
    <property type="evidence" value="ECO:0007669"/>
    <property type="project" value="InterPro"/>
</dbReference>
<accession>A0A4R6AUZ8</accession>
<dbReference type="GO" id="GO:0046872">
    <property type="term" value="F:metal ion binding"/>
    <property type="evidence" value="ECO:0007669"/>
    <property type="project" value="UniProtKB-KW"/>
</dbReference>
<dbReference type="InterPro" id="IPR019307">
    <property type="entry name" value="RNA-bd_AU-1/RNase_E/G"/>
</dbReference>
<dbReference type="PANTHER" id="PTHR30001">
    <property type="entry name" value="RIBONUCLEASE"/>
    <property type="match status" value="1"/>
</dbReference>
<evidence type="ECO:0000259" key="8">
    <source>
        <dbReference type="Pfam" id="PF10150"/>
    </source>
</evidence>